<gene>
    <name evidence="13" type="ORF">SSX86_006356</name>
</gene>
<feature type="binding site" evidence="9">
    <location>
        <position position="239"/>
    </location>
    <ligand>
        <name>Ca(2+)</name>
        <dbReference type="ChEBI" id="CHEBI:29108"/>
        <label>2</label>
    </ligand>
</feature>
<keyword evidence="8" id="KW-0408">Iron</keyword>
<dbReference type="EC" id="1.11.1.7" evidence="3"/>
<evidence type="ECO:0000256" key="2">
    <source>
        <dbReference type="ARBA" id="ARBA00001970"/>
    </source>
</evidence>
<comment type="similarity">
    <text evidence="11">Belongs to the peroxidase family.</text>
</comment>
<keyword evidence="5" id="KW-0349">Heme</keyword>
<dbReference type="GO" id="GO:0046872">
    <property type="term" value="F:metal ion binding"/>
    <property type="evidence" value="ECO:0007669"/>
    <property type="project" value="UniProtKB-KW"/>
</dbReference>
<comment type="cofactor">
    <cofactor evidence="2">
        <name>heme b</name>
        <dbReference type="ChEBI" id="CHEBI:60344"/>
    </cofactor>
</comment>
<evidence type="ECO:0000256" key="8">
    <source>
        <dbReference type="ARBA" id="ARBA00023004"/>
    </source>
</evidence>
<dbReference type="GO" id="GO:0140825">
    <property type="term" value="F:lactoperoxidase activity"/>
    <property type="evidence" value="ECO:0007669"/>
    <property type="project" value="UniProtKB-EC"/>
</dbReference>
<evidence type="ECO:0000256" key="7">
    <source>
        <dbReference type="ARBA" id="ARBA00023002"/>
    </source>
</evidence>
<dbReference type="GO" id="GO:0020037">
    <property type="term" value="F:heme binding"/>
    <property type="evidence" value="ECO:0007669"/>
    <property type="project" value="InterPro"/>
</dbReference>
<evidence type="ECO:0000256" key="5">
    <source>
        <dbReference type="ARBA" id="ARBA00022617"/>
    </source>
</evidence>
<evidence type="ECO:0000256" key="1">
    <source>
        <dbReference type="ARBA" id="ARBA00000189"/>
    </source>
</evidence>
<evidence type="ECO:0000313" key="14">
    <source>
        <dbReference type="Proteomes" id="UP001408789"/>
    </source>
</evidence>
<keyword evidence="9" id="KW-0106">Calcium</keyword>
<comment type="catalytic activity">
    <reaction evidence="1">
        <text>2 a phenolic donor + H2O2 = 2 a phenolic radical donor + 2 H2O</text>
        <dbReference type="Rhea" id="RHEA:56136"/>
        <dbReference type="ChEBI" id="CHEBI:15377"/>
        <dbReference type="ChEBI" id="CHEBI:16240"/>
        <dbReference type="ChEBI" id="CHEBI:139520"/>
        <dbReference type="ChEBI" id="CHEBI:139521"/>
        <dbReference type="EC" id="1.11.1.7"/>
    </reaction>
</comment>
<feature type="disulfide bond" evidence="10">
    <location>
        <begin position="245"/>
        <end position="277"/>
    </location>
</feature>
<dbReference type="PROSITE" id="PS50873">
    <property type="entry name" value="PEROXIDASE_4"/>
    <property type="match status" value="2"/>
</dbReference>
<evidence type="ECO:0000259" key="12">
    <source>
        <dbReference type="PROSITE" id="PS50873"/>
    </source>
</evidence>
<evidence type="ECO:0000256" key="10">
    <source>
        <dbReference type="PIRSR" id="PIRSR600823-5"/>
    </source>
</evidence>
<feature type="domain" description="Plant heme peroxidase family profile" evidence="12">
    <location>
        <begin position="50"/>
        <end position="174"/>
    </location>
</feature>
<name>A0AAP0DJA8_9ASTR</name>
<dbReference type="Gene3D" id="1.10.420.10">
    <property type="entry name" value="Peroxidase, domain 2"/>
    <property type="match status" value="3"/>
</dbReference>
<accession>A0AAP0DJA8</accession>
<reference evidence="13 14" key="1">
    <citation type="submission" date="2024-04" db="EMBL/GenBank/DDBJ databases">
        <title>The reference genome of an endangered Asteraceae, Deinandra increscens subsp. villosa, native to the Central Coast of California.</title>
        <authorList>
            <person name="Guilliams M."/>
            <person name="Hasenstab-Lehman K."/>
            <person name="Meyer R."/>
            <person name="Mcevoy S."/>
        </authorList>
    </citation>
    <scope>NUCLEOTIDE SEQUENCE [LARGE SCALE GENOMIC DNA]</scope>
    <source>
        <tissue evidence="13">Leaf</tissue>
    </source>
</reference>
<dbReference type="Pfam" id="PF00141">
    <property type="entry name" value="peroxidase"/>
    <property type="match status" value="2"/>
</dbReference>
<evidence type="ECO:0000313" key="13">
    <source>
        <dbReference type="EMBL" id="KAK9073762.1"/>
    </source>
</evidence>
<dbReference type="SUPFAM" id="SSF48113">
    <property type="entry name" value="Heme-dependent peroxidases"/>
    <property type="match status" value="2"/>
</dbReference>
<dbReference type="Proteomes" id="UP001408789">
    <property type="component" value="Unassembled WGS sequence"/>
</dbReference>
<keyword evidence="14" id="KW-1185">Reference proteome</keyword>
<dbReference type="PANTHER" id="PTHR31235">
    <property type="entry name" value="PEROXIDASE 25-RELATED"/>
    <property type="match status" value="1"/>
</dbReference>
<dbReference type="InterPro" id="IPR002016">
    <property type="entry name" value="Haem_peroxidase"/>
</dbReference>
<protein>
    <recommendedName>
        <fullName evidence="3">peroxidase</fullName>
        <ecNumber evidence="3">1.11.1.7</ecNumber>
    </recommendedName>
</protein>
<dbReference type="InterPro" id="IPR000823">
    <property type="entry name" value="Peroxidase_pln"/>
</dbReference>
<keyword evidence="4" id="KW-0575">Peroxidase</keyword>
<comment type="cofactor">
    <cofactor evidence="9">
        <name>Ca(2+)</name>
        <dbReference type="ChEBI" id="CHEBI:29108"/>
    </cofactor>
    <text evidence="9">Binds 2 calcium ions per subunit.</text>
</comment>
<dbReference type="InterPro" id="IPR010255">
    <property type="entry name" value="Haem_peroxidase_sf"/>
</dbReference>
<dbReference type="Gene3D" id="1.10.520.10">
    <property type="match status" value="3"/>
</dbReference>
<evidence type="ECO:0000256" key="3">
    <source>
        <dbReference type="ARBA" id="ARBA00012313"/>
    </source>
</evidence>
<keyword evidence="10" id="KW-1015">Disulfide bond</keyword>
<organism evidence="13 14">
    <name type="scientific">Deinandra increscens subsp. villosa</name>
    <dbReference type="NCBI Taxonomy" id="3103831"/>
    <lineage>
        <taxon>Eukaryota</taxon>
        <taxon>Viridiplantae</taxon>
        <taxon>Streptophyta</taxon>
        <taxon>Embryophyta</taxon>
        <taxon>Tracheophyta</taxon>
        <taxon>Spermatophyta</taxon>
        <taxon>Magnoliopsida</taxon>
        <taxon>eudicotyledons</taxon>
        <taxon>Gunneridae</taxon>
        <taxon>Pentapetalae</taxon>
        <taxon>asterids</taxon>
        <taxon>campanulids</taxon>
        <taxon>Asterales</taxon>
        <taxon>Asteraceae</taxon>
        <taxon>Asteroideae</taxon>
        <taxon>Heliantheae alliance</taxon>
        <taxon>Madieae</taxon>
        <taxon>Madiinae</taxon>
        <taxon>Deinandra</taxon>
    </lineage>
</organism>
<sequence>MQGMVYTCIASITAFRKGSTRHYATCPICTVTMGPEEGGYACTRHRKQEADFKCILAQKIRGRAGAIQLQSLWPVYEVETGIKDGFVSDSKLAANMQDVKDPVQLLKERFLEKGLSEKDFVLLSAAYTIGTTACLFMRSRIYDFNSTGFPDPSINATLLPEISSSCPKDCGLFDGCPLIMGSLGPVYEVETGIKDGFVSDSKLAANMQDVKDPVQLLKERFLEKGLSEKDFVLLSAAYTIGTTACLFMRSRIYDFNSTGFPDPSINATLLPEISSSCPKDCGLFDGCPLIMGSLEPVYEVETGRKDGFVSDSKLAANMSEVKNPVQLLKERFLEKGVNEKDLLLLSERTVAFLISEGAAARGLTDPSPRYPTGRTPADLASCKGDKGITGYCAKAALSAHLQLLRVMQKP</sequence>
<comment type="caution">
    <text evidence="13">The sequence shown here is derived from an EMBL/GenBank/DDBJ whole genome shotgun (WGS) entry which is preliminary data.</text>
</comment>
<keyword evidence="6 9" id="KW-0479">Metal-binding</keyword>
<proteinExistence type="inferred from homology"/>
<evidence type="ECO:0000256" key="4">
    <source>
        <dbReference type="ARBA" id="ARBA00022559"/>
    </source>
</evidence>
<feature type="domain" description="Plant heme peroxidase family profile" evidence="12">
    <location>
        <begin position="184"/>
        <end position="285"/>
    </location>
</feature>
<dbReference type="EMBL" id="JBCNJP010000008">
    <property type="protein sequence ID" value="KAK9073762.1"/>
    <property type="molecule type" value="Genomic_DNA"/>
</dbReference>
<dbReference type="GO" id="GO:0006979">
    <property type="term" value="P:response to oxidative stress"/>
    <property type="evidence" value="ECO:0007669"/>
    <property type="project" value="InterPro"/>
</dbReference>
<evidence type="ECO:0000256" key="9">
    <source>
        <dbReference type="PIRSR" id="PIRSR600823-3"/>
    </source>
</evidence>
<evidence type="ECO:0000256" key="11">
    <source>
        <dbReference type="RuleBase" id="RU004241"/>
    </source>
</evidence>
<keyword evidence="7" id="KW-0560">Oxidoreductase</keyword>
<evidence type="ECO:0000256" key="6">
    <source>
        <dbReference type="ARBA" id="ARBA00022723"/>
    </source>
</evidence>
<dbReference type="AlphaFoldDB" id="A0AAP0DJA8"/>